<feature type="signal peptide" evidence="1">
    <location>
        <begin position="1"/>
        <end position="24"/>
    </location>
</feature>
<dbReference type="Pfam" id="PF03992">
    <property type="entry name" value="ABM"/>
    <property type="match status" value="1"/>
</dbReference>
<accession>A0ABZ2KYT7</accession>
<dbReference type="RefSeq" id="WP_394833467.1">
    <property type="nucleotide sequence ID" value="NZ_CP089929.1"/>
</dbReference>
<organism evidence="3 4">
    <name type="scientific">Pendulispora rubella</name>
    <dbReference type="NCBI Taxonomy" id="2741070"/>
    <lineage>
        <taxon>Bacteria</taxon>
        <taxon>Pseudomonadati</taxon>
        <taxon>Myxococcota</taxon>
        <taxon>Myxococcia</taxon>
        <taxon>Myxococcales</taxon>
        <taxon>Sorangiineae</taxon>
        <taxon>Pendulisporaceae</taxon>
        <taxon>Pendulispora</taxon>
    </lineage>
</organism>
<dbReference type="InterPro" id="IPR007138">
    <property type="entry name" value="ABM_dom"/>
</dbReference>
<proteinExistence type="predicted"/>
<gene>
    <name evidence="3" type="ORF">LVJ94_43870</name>
</gene>
<evidence type="ECO:0000256" key="1">
    <source>
        <dbReference type="SAM" id="SignalP"/>
    </source>
</evidence>
<dbReference type="GO" id="GO:0004497">
    <property type="term" value="F:monooxygenase activity"/>
    <property type="evidence" value="ECO:0007669"/>
    <property type="project" value="UniProtKB-KW"/>
</dbReference>
<keyword evidence="3" id="KW-0503">Monooxygenase</keyword>
<feature type="domain" description="ABM" evidence="2">
    <location>
        <begin position="48"/>
        <end position="107"/>
    </location>
</feature>
<dbReference type="InterPro" id="IPR011008">
    <property type="entry name" value="Dimeric_a/b-barrel"/>
</dbReference>
<dbReference type="SUPFAM" id="SSF54909">
    <property type="entry name" value="Dimeric alpha+beta barrel"/>
    <property type="match status" value="1"/>
</dbReference>
<keyword evidence="4" id="KW-1185">Reference proteome</keyword>
<dbReference type="EMBL" id="CP089983">
    <property type="protein sequence ID" value="WXB03832.1"/>
    <property type="molecule type" value="Genomic_DNA"/>
</dbReference>
<name>A0ABZ2KYT7_9BACT</name>
<evidence type="ECO:0000313" key="3">
    <source>
        <dbReference type="EMBL" id="WXB03832.1"/>
    </source>
</evidence>
<evidence type="ECO:0000259" key="2">
    <source>
        <dbReference type="Pfam" id="PF03992"/>
    </source>
</evidence>
<dbReference type="Proteomes" id="UP001374803">
    <property type="component" value="Chromosome"/>
</dbReference>
<evidence type="ECO:0000313" key="4">
    <source>
        <dbReference type="Proteomes" id="UP001374803"/>
    </source>
</evidence>
<keyword evidence="3" id="KW-0560">Oxidoreductase</keyword>
<reference evidence="3" key="1">
    <citation type="submission" date="2021-12" db="EMBL/GenBank/DDBJ databases">
        <title>Discovery of the Pendulisporaceae a myxobacterial family with distinct sporulation behavior and unique specialized metabolism.</title>
        <authorList>
            <person name="Garcia R."/>
            <person name="Popoff A."/>
            <person name="Bader C.D."/>
            <person name="Loehr J."/>
            <person name="Walesch S."/>
            <person name="Walt C."/>
            <person name="Boldt J."/>
            <person name="Bunk B."/>
            <person name="Haeckl F.J.F.P.J."/>
            <person name="Gunesch A.P."/>
            <person name="Birkelbach J."/>
            <person name="Nuebel U."/>
            <person name="Pietschmann T."/>
            <person name="Bach T."/>
            <person name="Mueller R."/>
        </authorList>
    </citation>
    <scope>NUCLEOTIDE SEQUENCE</scope>
    <source>
        <strain evidence="3">MSr11367</strain>
    </source>
</reference>
<dbReference type="Gene3D" id="3.30.70.100">
    <property type="match status" value="1"/>
</dbReference>
<dbReference type="PROSITE" id="PS51257">
    <property type="entry name" value="PROKAR_LIPOPROTEIN"/>
    <property type="match status" value="1"/>
</dbReference>
<protein>
    <submittedName>
        <fullName evidence="3">Antibiotic biosynthesis monooxygenase</fullName>
    </submittedName>
</protein>
<keyword evidence="1" id="KW-0732">Signal</keyword>
<feature type="chain" id="PRO_5046724420" evidence="1">
    <location>
        <begin position="25"/>
        <end position="140"/>
    </location>
</feature>
<sequence length="140" mass="15395">MLLRALLLATAVFTAACASTPASAPGAHASSQAPSKALIARVWHGRTAASKADEYARYLDENGVKKILAIEGNRGCQMFRRIDGDVAEFFVISYWESREAIKKFAGADIEKTHNLPRDPEYLLELEPHVRHFDVVVGQSP</sequence>